<evidence type="ECO:0000313" key="6">
    <source>
        <dbReference type="Proteomes" id="UP000192536"/>
    </source>
</evidence>
<gene>
    <name evidence="5" type="ORF">BS640_06310</name>
</gene>
<dbReference type="Proteomes" id="UP000192536">
    <property type="component" value="Unassembled WGS sequence"/>
</dbReference>
<dbReference type="PRINTS" id="PR00032">
    <property type="entry name" value="HTHARAC"/>
</dbReference>
<dbReference type="InterPro" id="IPR020449">
    <property type="entry name" value="Tscrpt_reg_AraC-type_HTH"/>
</dbReference>
<dbReference type="Pfam" id="PF12833">
    <property type="entry name" value="HTH_18"/>
    <property type="match status" value="1"/>
</dbReference>
<proteinExistence type="predicted"/>
<accession>A0A1X0WI78</accession>
<reference evidence="5 6" key="1">
    <citation type="journal article" date="2017" name="Int. J. Syst. Evol. Microbiol.">
        <title>Rouxiella badensis sp. nov. and Rouxiella silvae sp. nov. isolated from peat bog soil in Germany and emendation of the genus description.</title>
        <authorList>
            <person name="Le Fleche-Mateos A."/>
            <person name="Kugler J.H."/>
            <person name="Hansen S.H."/>
            <person name="Syldatk C."/>
            <person name="Hausmann R."/>
            <person name="Lomprez F."/>
            <person name="Vandenbogaert M."/>
            <person name="Manuguerra J.C."/>
            <person name="Grimont P.A."/>
        </authorList>
    </citation>
    <scope>NUCLEOTIDE SEQUENCE [LARGE SCALE GENOMIC DNA]</scope>
    <source>
        <strain evidence="5 6">DSM 100043</strain>
    </source>
</reference>
<evidence type="ECO:0000256" key="2">
    <source>
        <dbReference type="ARBA" id="ARBA00023125"/>
    </source>
</evidence>
<sequence length="236" mass="27505">MVTKCEISFSHKGGLHAFPANSLIITDNHAQMVGKIESANTIIMDFFCSDLQQLYSTVTELLDTNVQQTLNHELIKTVGAEHAVIEVLYSLATLSADSFLQFCYTYCLSRERTYFSALLRQRVSGNKEFCHFIEENFLQQWPIAKLAEELDIPLRKFNQLFQDTYGKPAKRWLLERRLEHAKKLLITTPLRVIDIALECGFSNHAHFTDTFRRHYSCNPKQVREYKRQESHQEIRI</sequence>
<protein>
    <recommendedName>
        <fullName evidence="4">HTH araC/xylS-type domain-containing protein</fullName>
    </recommendedName>
</protein>
<keyword evidence="1" id="KW-0805">Transcription regulation</keyword>
<dbReference type="PANTHER" id="PTHR43280:SF2">
    <property type="entry name" value="HTH-TYPE TRANSCRIPTIONAL REGULATOR EXSA"/>
    <property type="match status" value="1"/>
</dbReference>
<keyword evidence="3" id="KW-0804">Transcription</keyword>
<evidence type="ECO:0000256" key="3">
    <source>
        <dbReference type="ARBA" id="ARBA00023163"/>
    </source>
</evidence>
<dbReference type="InterPro" id="IPR018060">
    <property type="entry name" value="HTH_AraC"/>
</dbReference>
<evidence type="ECO:0000259" key="4">
    <source>
        <dbReference type="PROSITE" id="PS01124"/>
    </source>
</evidence>
<keyword evidence="2" id="KW-0238">DNA-binding</keyword>
<keyword evidence="6" id="KW-1185">Reference proteome</keyword>
<evidence type="ECO:0000313" key="5">
    <source>
        <dbReference type="EMBL" id="ORJ26487.1"/>
    </source>
</evidence>
<dbReference type="SMART" id="SM00342">
    <property type="entry name" value="HTH_ARAC"/>
    <property type="match status" value="1"/>
</dbReference>
<dbReference type="PROSITE" id="PS01124">
    <property type="entry name" value="HTH_ARAC_FAMILY_2"/>
    <property type="match status" value="1"/>
</dbReference>
<comment type="caution">
    <text evidence="5">The sequence shown here is derived from an EMBL/GenBank/DDBJ whole genome shotgun (WGS) entry which is preliminary data.</text>
</comment>
<organism evidence="5 6">
    <name type="scientific">Rouxiella badensis</name>
    <dbReference type="NCBI Taxonomy" id="1646377"/>
    <lineage>
        <taxon>Bacteria</taxon>
        <taxon>Pseudomonadati</taxon>
        <taxon>Pseudomonadota</taxon>
        <taxon>Gammaproteobacteria</taxon>
        <taxon>Enterobacterales</taxon>
        <taxon>Yersiniaceae</taxon>
        <taxon>Rouxiella</taxon>
    </lineage>
</organism>
<dbReference type="AlphaFoldDB" id="A0A1X0WI78"/>
<feature type="domain" description="HTH araC/xylS-type" evidence="4">
    <location>
        <begin position="127"/>
        <end position="225"/>
    </location>
</feature>
<dbReference type="GO" id="GO:0043565">
    <property type="term" value="F:sequence-specific DNA binding"/>
    <property type="evidence" value="ECO:0007669"/>
    <property type="project" value="InterPro"/>
</dbReference>
<dbReference type="SUPFAM" id="SSF46689">
    <property type="entry name" value="Homeodomain-like"/>
    <property type="match status" value="1"/>
</dbReference>
<dbReference type="STRING" id="1646377.BS640_06310"/>
<dbReference type="InterPro" id="IPR018062">
    <property type="entry name" value="HTH_AraC-typ_CS"/>
</dbReference>
<dbReference type="PROSITE" id="PS00041">
    <property type="entry name" value="HTH_ARAC_FAMILY_1"/>
    <property type="match status" value="1"/>
</dbReference>
<dbReference type="Gene3D" id="1.10.10.60">
    <property type="entry name" value="Homeodomain-like"/>
    <property type="match status" value="1"/>
</dbReference>
<dbReference type="PANTHER" id="PTHR43280">
    <property type="entry name" value="ARAC-FAMILY TRANSCRIPTIONAL REGULATOR"/>
    <property type="match status" value="1"/>
</dbReference>
<name>A0A1X0WI78_9GAMM</name>
<dbReference type="GO" id="GO:0003700">
    <property type="term" value="F:DNA-binding transcription factor activity"/>
    <property type="evidence" value="ECO:0007669"/>
    <property type="project" value="InterPro"/>
</dbReference>
<evidence type="ECO:0000256" key="1">
    <source>
        <dbReference type="ARBA" id="ARBA00023015"/>
    </source>
</evidence>
<dbReference type="EMBL" id="MRWE01000007">
    <property type="protein sequence ID" value="ORJ26487.1"/>
    <property type="molecule type" value="Genomic_DNA"/>
</dbReference>
<dbReference type="InterPro" id="IPR009057">
    <property type="entry name" value="Homeodomain-like_sf"/>
</dbReference>